<name>A0A7C9VKT0_9BRAD</name>
<proteinExistence type="predicted"/>
<dbReference type="AlphaFoldDB" id="A0A7C9VKT0"/>
<gene>
    <name evidence="1" type="ORF">G4V63_11560</name>
</gene>
<dbReference type="EMBL" id="JAAMRR010000600">
    <property type="protein sequence ID" value="NGX95832.1"/>
    <property type="molecule type" value="Genomic_DNA"/>
</dbReference>
<evidence type="ECO:0000313" key="2">
    <source>
        <dbReference type="Proteomes" id="UP000480266"/>
    </source>
</evidence>
<keyword evidence="2" id="KW-1185">Reference proteome</keyword>
<comment type="caution">
    <text evidence="1">The sequence shown here is derived from an EMBL/GenBank/DDBJ whole genome shotgun (WGS) entry which is preliminary data.</text>
</comment>
<protein>
    <submittedName>
        <fullName evidence="1">Uncharacterized protein</fullName>
    </submittedName>
</protein>
<dbReference type="Proteomes" id="UP000480266">
    <property type="component" value="Unassembled WGS sequence"/>
</dbReference>
<sequence>MEEVIDRIIHTFGMMRNLDENELKEARESVDTYIETLSSAGETDPQRLTVCGLTFLRNRLEEPSAKFTGC</sequence>
<accession>A0A7C9VKT0</accession>
<evidence type="ECO:0000313" key="1">
    <source>
        <dbReference type="EMBL" id="NGX95832.1"/>
    </source>
</evidence>
<reference evidence="1" key="1">
    <citation type="submission" date="2020-02" db="EMBL/GenBank/DDBJ databases">
        <title>Draft genome sequence of Candidatus Afipia apatlaquensis IBT-C3, a potential strain for decolorization of textile dyes.</title>
        <authorList>
            <person name="Sanchez-Reyes A."/>
            <person name="Breton-Deval L."/>
            <person name="Mangelson H."/>
            <person name="Sanchez-Flores A."/>
        </authorList>
    </citation>
    <scope>NUCLEOTIDE SEQUENCE [LARGE SCALE GENOMIC DNA]</scope>
    <source>
        <strain evidence="1">IBT-C3</strain>
    </source>
</reference>
<organism evidence="1 2">
    <name type="scientific">Candidatus Afipia apatlaquensis</name>
    <dbReference type="NCBI Taxonomy" id="2712852"/>
    <lineage>
        <taxon>Bacteria</taxon>
        <taxon>Pseudomonadati</taxon>
        <taxon>Pseudomonadota</taxon>
        <taxon>Alphaproteobacteria</taxon>
        <taxon>Hyphomicrobiales</taxon>
        <taxon>Nitrobacteraceae</taxon>
        <taxon>Afipia</taxon>
    </lineage>
</organism>